<dbReference type="AlphaFoldDB" id="A0A151QUE1"/>
<evidence type="ECO:0000313" key="3">
    <source>
        <dbReference type="Proteomes" id="UP000075243"/>
    </source>
</evidence>
<dbReference type="Gramene" id="C.cajan_44275.t">
    <property type="protein sequence ID" value="C.cajan_44275.t"/>
    <property type="gene ID" value="C.cajan_44275"/>
</dbReference>
<dbReference type="Gramene" id="C.cajan_44276.t">
    <property type="protein sequence ID" value="C.cajan_44276.t"/>
    <property type="gene ID" value="C.cajan_44276"/>
</dbReference>
<dbReference type="EMBL" id="KQ484738">
    <property type="protein sequence ID" value="KYP33902.1"/>
    <property type="molecule type" value="Genomic_DNA"/>
</dbReference>
<accession>A0A151QUE1</accession>
<sequence>MCDASNFSLGVVLAQQEFDIEIKDESGAENLIVDHLSRIERRKIDPQPIKDNLPDEQLVHLHDTVMAPWFANIVNYLVAGVFVPQASSL</sequence>
<protein>
    <recommendedName>
        <fullName evidence="4">Reverse transcriptase RNase H-like domain-containing protein</fullName>
    </recommendedName>
</protein>
<evidence type="ECO:0008006" key="4">
    <source>
        <dbReference type="Google" id="ProtNLM"/>
    </source>
</evidence>
<dbReference type="EMBL" id="KQ484738">
    <property type="protein sequence ID" value="KYP33903.1"/>
    <property type="molecule type" value="Genomic_DNA"/>
</dbReference>
<dbReference type="Proteomes" id="UP000075243">
    <property type="component" value="Unassembled WGS sequence"/>
</dbReference>
<evidence type="ECO:0000313" key="2">
    <source>
        <dbReference type="EMBL" id="KYP33903.1"/>
    </source>
</evidence>
<gene>
    <name evidence="1" type="ORF">KK1_045197</name>
    <name evidence="2" type="ORF">KK1_045198</name>
</gene>
<evidence type="ECO:0000313" key="1">
    <source>
        <dbReference type="EMBL" id="KYP33902.1"/>
    </source>
</evidence>
<organism evidence="2 3">
    <name type="scientific">Cajanus cajan</name>
    <name type="common">Pigeon pea</name>
    <name type="synonym">Cajanus indicus</name>
    <dbReference type="NCBI Taxonomy" id="3821"/>
    <lineage>
        <taxon>Eukaryota</taxon>
        <taxon>Viridiplantae</taxon>
        <taxon>Streptophyta</taxon>
        <taxon>Embryophyta</taxon>
        <taxon>Tracheophyta</taxon>
        <taxon>Spermatophyta</taxon>
        <taxon>Magnoliopsida</taxon>
        <taxon>eudicotyledons</taxon>
        <taxon>Gunneridae</taxon>
        <taxon>Pentapetalae</taxon>
        <taxon>rosids</taxon>
        <taxon>fabids</taxon>
        <taxon>Fabales</taxon>
        <taxon>Fabaceae</taxon>
        <taxon>Papilionoideae</taxon>
        <taxon>50 kb inversion clade</taxon>
        <taxon>NPAAA clade</taxon>
        <taxon>indigoferoid/millettioid clade</taxon>
        <taxon>Phaseoleae</taxon>
        <taxon>Cajanus</taxon>
    </lineage>
</organism>
<keyword evidence="3" id="KW-1185">Reference proteome</keyword>
<name>A0A151QUE1_CAJCA</name>
<reference evidence="2 3" key="1">
    <citation type="journal article" date="2012" name="Nat. Biotechnol.">
        <title>Draft genome sequence of pigeonpea (Cajanus cajan), an orphan legume crop of resource-poor farmers.</title>
        <authorList>
            <person name="Varshney R.K."/>
            <person name="Chen W."/>
            <person name="Li Y."/>
            <person name="Bharti A.K."/>
            <person name="Saxena R.K."/>
            <person name="Schlueter J.A."/>
            <person name="Donoghue M.T."/>
            <person name="Azam S."/>
            <person name="Fan G."/>
            <person name="Whaley A.M."/>
            <person name="Farmer A.D."/>
            <person name="Sheridan J."/>
            <person name="Iwata A."/>
            <person name="Tuteja R."/>
            <person name="Penmetsa R.V."/>
            <person name="Wu W."/>
            <person name="Upadhyaya H.D."/>
            <person name="Yang S.P."/>
            <person name="Shah T."/>
            <person name="Saxena K.B."/>
            <person name="Michael T."/>
            <person name="McCombie W.R."/>
            <person name="Yang B."/>
            <person name="Zhang G."/>
            <person name="Yang H."/>
            <person name="Wang J."/>
            <person name="Spillane C."/>
            <person name="Cook D.R."/>
            <person name="May G.D."/>
            <person name="Xu X."/>
            <person name="Jackson S.A."/>
        </authorList>
    </citation>
    <scope>NUCLEOTIDE SEQUENCE [LARGE SCALE GENOMIC DNA]</scope>
    <source>
        <strain evidence="3">cv. Asha</strain>
    </source>
</reference>
<proteinExistence type="predicted"/>